<evidence type="ECO:0000256" key="3">
    <source>
        <dbReference type="ARBA" id="ARBA00022833"/>
    </source>
</evidence>
<dbReference type="STRING" id="1168221.R7Z2R5"/>
<dbReference type="PANTHER" id="PTHR12618">
    <property type="entry name" value="PHD AND RING FINGER DOMAIN-CONTAINING PROTEIN 1"/>
    <property type="match status" value="1"/>
</dbReference>
<dbReference type="EMBL" id="JH767595">
    <property type="protein sequence ID" value="EON68319.1"/>
    <property type="molecule type" value="Genomic_DNA"/>
</dbReference>
<feature type="compositionally biased region" description="Polar residues" evidence="5">
    <location>
        <begin position="443"/>
        <end position="465"/>
    </location>
</feature>
<dbReference type="PANTHER" id="PTHR12618:SF20">
    <property type="entry name" value="PHD AND RING FINGER DOMAIN-CONTAINING PROTEIN 1"/>
    <property type="match status" value="1"/>
</dbReference>
<dbReference type="InterPro" id="IPR011011">
    <property type="entry name" value="Znf_FYVE_PHD"/>
</dbReference>
<evidence type="ECO:0000256" key="2">
    <source>
        <dbReference type="ARBA" id="ARBA00022771"/>
    </source>
</evidence>
<keyword evidence="9" id="KW-1185">Reference proteome</keyword>
<dbReference type="OMA" id="GDWYCME"/>
<dbReference type="GO" id="GO:0008270">
    <property type="term" value="F:zinc ion binding"/>
    <property type="evidence" value="ECO:0007669"/>
    <property type="project" value="UniProtKB-KW"/>
</dbReference>
<dbReference type="SUPFAM" id="SSF57903">
    <property type="entry name" value="FYVE/PHD zinc finger"/>
    <property type="match status" value="1"/>
</dbReference>
<feature type="compositionally biased region" description="Basic and acidic residues" evidence="5">
    <location>
        <begin position="309"/>
        <end position="328"/>
    </location>
</feature>
<evidence type="ECO:0000256" key="1">
    <source>
        <dbReference type="ARBA" id="ARBA00022723"/>
    </source>
</evidence>
<protein>
    <recommendedName>
        <fullName evidence="10">RING-type domain-containing protein</fullName>
    </recommendedName>
</protein>
<organism evidence="8 9">
    <name type="scientific">Coniosporium apollinis (strain CBS 100218)</name>
    <name type="common">Rock-inhabiting black yeast</name>
    <dbReference type="NCBI Taxonomy" id="1168221"/>
    <lineage>
        <taxon>Eukaryota</taxon>
        <taxon>Fungi</taxon>
        <taxon>Dikarya</taxon>
        <taxon>Ascomycota</taxon>
        <taxon>Pezizomycotina</taxon>
        <taxon>Dothideomycetes</taxon>
        <taxon>Dothideomycetes incertae sedis</taxon>
        <taxon>Coniosporium</taxon>
    </lineage>
</organism>
<evidence type="ECO:0000256" key="4">
    <source>
        <dbReference type="PROSITE-ProRule" id="PRU00175"/>
    </source>
</evidence>
<dbReference type="SMART" id="SM00184">
    <property type="entry name" value="RING"/>
    <property type="match status" value="1"/>
</dbReference>
<feature type="domain" description="RING-type" evidence="7">
    <location>
        <begin position="72"/>
        <end position="98"/>
    </location>
</feature>
<dbReference type="HOGENOM" id="CLU_026721_0_0_1"/>
<dbReference type="InterPro" id="IPR001841">
    <property type="entry name" value="Znf_RING"/>
</dbReference>
<reference evidence="9" key="1">
    <citation type="submission" date="2012-06" db="EMBL/GenBank/DDBJ databases">
        <title>The genome sequence of Coniosporium apollinis CBS 100218.</title>
        <authorList>
            <consortium name="The Broad Institute Genome Sequencing Platform"/>
            <person name="Cuomo C."/>
            <person name="Gorbushina A."/>
            <person name="Noack S."/>
            <person name="Walker B."/>
            <person name="Young S.K."/>
            <person name="Zeng Q."/>
            <person name="Gargeya S."/>
            <person name="Fitzgerald M."/>
            <person name="Haas B."/>
            <person name="Abouelleil A."/>
            <person name="Alvarado L."/>
            <person name="Arachchi H.M."/>
            <person name="Berlin A.M."/>
            <person name="Chapman S.B."/>
            <person name="Goldberg J."/>
            <person name="Griggs A."/>
            <person name="Gujja S."/>
            <person name="Hansen M."/>
            <person name="Howarth C."/>
            <person name="Imamovic A."/>
            <person name="Larimer J."/>
            <person name="McCowan C."/>
            <person name="Montmayeur A."/>
            <person name="Murphy C."/>
            <person name="Neiman D."/>
            <person name="Pearson M."/>
            <person name="Priest M."/>
            <person name="Roberts A."/>
            <person name="Saif S."/>
            <person name="Shea T."/>
            <person name="Sisk P."/>
            <person name="Sykes S."/>
            <person name="Wortman J."/>
            <person name="Nusbaum C."/>
            <person name="Birren B."/>
        </authorList>
    </citation>
    <scope>NUCLEOTIDE SEQUENCE [LARGE SCALE GENOMIC DNA]</scope>
    <source>
        <strain evidence="9">CBS 100218</strain>
    </source>
</reference>
<dbReference type="Pfam" id="PF13639">
    <property type="entry name" value="zf-RING_2"/>
    <property type="match status" value="1"/>
</dbReference>
<evidence type="ECO:0000259" key="6">
    <source>
        <dbReference type="PROSITE" id="PS50016"/>
    </source>
</evidence>
<dbReference type="RefSeq" id="XP_007783636.1">
    <property type="nucleotide sequence ID" value="XM_007785446.1"/>
</dbReference>
<dbReference type="InterPro" id="IPR047157">
    <property type="entry name" value="PHRF1/Atg35"/>
</dbReference>
<dbReference type="SUPFAM" id="SSF57850">
    <property type="entry name" value="RING/U-box"/>
    <property type="match status" value="1"/>
</dbReference>
<evidence type="ECO:0000313" key="8">
    <source>
        <dbReference type="EMBL" id="EON68319.1"/>
    </source>
</evidence>
<feature type="domain" description="PHD-type" evidence="6">
    <location>
        <begin position="151"/>
        <end position="201"/>
    </location>
</feature>
<evidence type="ECO:0000259" key="7">
    <source>
        <dbReference type="PROSITE" id="PS50089"/>
    </source>
</evidence>
<dbReference type="Gene3D" id="3.30.40.10">
    <property type="entry name" value="Zinc/RING finger domain, C3HC4 (zinc finger)"/>
    <property type="match status" value="2"/>
</dbReference>
<keyword evidence="2 4" id="KW-0863">Zinc-finger</keyword>
<feature type="compositionally biased region" description="Low complexity" evidence="5">
    <location>
        <begin position="206"/>
        <end position="217"/>
    </location>
</feature>
<dbReference type="Proteomes" id="UP000016924">
    <property type="component" value="Unassembled WGS sequence"/>
</dbReference>
<proteinExistence type="predicted"/>
<gene>
    <name evidence="8" type="ORF">W97_07577</name>
</gene>
<keyword evidence="3" id="KW-0862">Zinc</keyword>
<dbReference type="PROSITE" id="PS50089">
    <property type="entry name" value="ZF_RING_2"/>
    <property type="match status" value="1"/>
</dbReference>
<dbReference type="OrthoDB" id="8062037at2759"/>
<keyword evidence="1" id="KW-0479">Metal-binding</keyword>
<sequence length="634" mass="69596">MADTCIVCLGDLDGGSSELSPPDGQAVNHDDALGSATGTSANHHLETQGHNHNHAHAHAHAHIPDDELIAHLLPCGHNLHNDCLKPWVERANSCPICRASFNMVELRAKLDGPTLSSYAVLDKQQVAEVDPLMIIDDEDNDDLFDEYSESWEPCLVCEEYGDESQLMQCDGPGCTSSSHVFCAGLDRVPSGLWFCHNCLEHQQAAAAAGRASPGRRAGSARRGRRGHRTPNEWARVWQSVRNRLHLDLDFPFDDESADEQQRAAAQRREFNEWQRRFQVAARQGSGDRFRRNAAAVLRPHTHRVAQEPPKPESQEELRAWNAFDKAREVQGSAPPTNRRKRKSTPSSPAEGQPGEPERRLKRPCTRVERYQEGSSTDFAPESSTAGRAGSRNTTVAPSLASERANGASAPSFLQSLLKEVETYPASVHSGTEGLQKNAGNLFLSDQSLSPGLTSPDASPGGSNVPTPRAMTPPPLSLSRPASPPLTSMISPVYPAVLPYAPFSPADDDRVQDHDENDRARSRHRKPDHPSPATSPVRANDVSSPPRTTMSYSTKSEIQRMVKAALKPRYQKQEVDKNQYTEINMNVSRLMYDKIGDANGLVDQKSRDEWQKVAADEVENAVRLLRAADSASAAS</sequence>
<feature type="region of interest" description="Disordered" evidence="5">
    <location>
        <begin position="206"/>
        <end position="229"/>
    </location>
</feature>
<name>R7Z2R5_CONA1</name>
<dbReference type="InterPro" id="IPR013083">
    <property type="entry name" value="Znf_RING/FYVE/PHD"/>
</dbReference>
<evidence type="ECO:0000313" key="9">
    <source>
        <dbReference type="Proteomes" id="UP000016924"/>
    </source>
</evidence>
<dbReference type="PROSITE" id="PS50016">
    <property type="entry name" value="ZF_PHD_2"/>
    <property type="match status" value="1"/>
</dbReference>
<feature type="region of interest" description="Disordered" evidence="5">
    <location>
        <begin position="17"/>
        <end position="47"/>
    </location>
</feature>
<feature type="compositionally biased region" description="Polar residues" evidence="5">
    <location>
        <begin position="540"/>
        <end position="553"/>
    </location>
</feature>
<dbReference type="GeneID" id="19904888"/>
<dbReference type="AlphaFoldDB" id="R7Z2R5"/>
<dbReference type="SMART" id="SM00249">
    <property type="entry name" value="PHD"/>
    <property type="match status" value="1"/>
</dbReference>
<feature type="region of interest" description="Disordered" evidence="5">
    <location>
        <begin position="296"/>
        <end position="406"/>
    </location>
</feature>
<feature type="compositionally biased region" description="Basic residues" evidence="5">
    <location>
        <begin position="218"/>
        <end position="228"/>
    </location>
</feature>
<feature type="region of interest" description="Disordered" evidence="5">
    <location>
        <begin position="503"/>
        <end position="553"/>
    </location>
</feature>
<dbReference type="InterPro" id="IPR001965">
    <property type="entry name" value="Znf_PHD"/>
</dbReference>
<evidence type="ECO:0008006" key="10">
    <source>
        <dbReference type="Google" id="ProtNLM"/>
    </source>
</evidence>
<dbReference type="eggNOG" id="KOG0825">
    <property type="taxonomic scope" value="Eukaryota"/>
</dbReference>
<feature type="compositionally biased region" description="Basic and acidic residues" evidence="5">
    <location>
        <begin position="506"/>
        <end position="519"/>
    </location>
</feature>
<dbReference type="InterPro" id="IPR019787">
    <property type="entry name" value="Znf_PHD-finger"/>
</dbReference>
<accession>R7Z2R5</accession>
<evidence type="ECO:0000256" key="5">
    <source>
        <dbReference type="SAM" id="MobiDB-lite"/>
    </source>
</evidence>
<feature type="compositionally biased region" description="Polar residues" evidence="5">
    <location>
        <begin position="372"/>
        <end position="396"/>
    </location>
</feature>
<feature type="region of interest" description="Disordered" evidence="5">
    <location>
        <begin position="443"/>
        <end position="483"/>
    </location>
</feature>